<dbReference type="AlphaFoldDB" id="A0A914P3L4"/>
<accession>A0A914P3L4</accession>
<reference evidence="2" key="1">
    <citation type="submission" date="2022-11" db="UniProtKB">
        <authorList>
            <consortium name="WormBaseParasite"/>
        </authorList>
    </citation>
    <scope>IDENTIFICATION</scope>
</reference>
<dbReference type="Proteomes" id="UP000887578">
    <property type="component" value="Unplaced"/>
</dbReference>
<organism evidence="1 2">
    <name type="scientific">Panagrolaimus davidi</name>
    <dbReference type="NCBI Taxonomy" id="227884"/>
    <lineage>
        <taxon>Eukaryota</taxon>
        <taxon>Metazoa</taxon>
        <taxon>Ecdysozoa</taxon>
        <taxon>Nematoda</taxon>
        <taxon>Chromadorea</taxon>
        <taxon>Rhabditida</taxon>
        <taxon>Tylenchina</taxon>
        <taxon>Panagrolaimomorpha</taxon>
        <taxon>Panagrolaimoidea</taxon>
        <taxon>Panagrolaimidae</taxon>
        <taxon>Panagrolaimus</taxon>
    </lineage>
</organism>
<sequence>MGNFLSTCKRVIVEPVFEAVTSIFKSVIEFFTSVEKAICDAIFRVLQFEYSSQQNQAEIQERIAEQRRKKASCRQMMACKCCKNNNFVDYIFDCAHMVCGSCNRSTCANRCFECNEIIRHRIEMDYPRHELN</sequence>
<keyword evidence="1" id="KW-1185">Reference proteome</keyword>
<dbReference type="WBParaSite" id="PDA_v2.g12444.t1">
    <property type="protein sequence ID" value="PDA_v2.g12444.t1"/>
    <property type="gene ID" value="PDA_v2.g12444"/>
</dbReference>
<evidence type="ECO:0000313" key="1">
    <source>
        <dbReference type="Proteomes" id="UP000887578"/>
    </source>
</evidence>
<protein>
    <submittedName>
        <fullName evidence="2">RING-type domain-containing protein</fullName>
    </submittedName>
</protein>
<name>A0A914P3L4_9BILA</name>
<proteinExistence type="predicted"/>
<evidence type="ECO:0000313" key="2">
    <source>
        <dbReference type="WBParaSite" id="PDA_v2.g12444.t1"/>
    </source>
</evidence>